<comment type="caution">
    <text evidence="5">The sequence shown here is derived from an EMBL/GenBank/DDBJ whole genome shotgun (WGS) entry which is preliminary data.</text>
</comment>
<feature type="compositionally biased region" description="Basic and acidic residues" evidence="4">
    <location>
        <begin position="138"/>
        <end position="158"/>
    </location>
</feature>
<dbReference type="Proteomes" id="UP000176863">
    <property type="component" value="Unassembled WGS sequence"/>
</dbReference>
<evidence type="ECO:0000256" key="4">
    <source>
        <dbReference type="SAM" id="MobiDB-lite"/>
    </source>
</evidence>
<dbReference type="Pfam" id="PF01250">
    <property type="entry name" value="Ribosomal_S6"/>
    <property type="match status" value="1"/>
</dbReference>
<dbReference type="EMBL" id="MFKT01000029">
    <property type="protein sequence ID" value="OGG52340.1"/>
    <property type="molecule type" value="Genomic_DNA"/>
</dbReference>
<evidence type="ECO:0000313" key="5">
    <source>
        <dbReference type="EMBL" id="OGG52340.1"/>
    </source>
</evidence>
<dbReference type="GO" id="GO:0019843">
    <property type="term" value="F:rRNA binding"/>
    <property type="evidence" value="ECO:0007669"/>
    <property type="project" value="InterPro"/>
</dbReference>
<evidence type="ECO:0000256" key="3">
    <source>
        <dbReference type="ARBA" id="ARBA00035520"/>
    </source>
</evidence>
<sequence length="178" mass="19946">MMKTSDGVVDEEGMEMNETDAPETVLRIYEIGYQITPALKEEDLEKIVGGIRSVVEQAGGSFIAEGAPSMMKLAYPMPAREGEKNVEYDRGYFGWIKFEAKIEVAGTLEIALKQNANLFRYIVFQTVREDTRAKMKAPQLREVKRTEPLKAAPRRVEESAAPISEEQLAKAIEDITAE</sequence>
<comment type="similarity">
    <text evidence="1">Belongs to the bacterial ribosomal protein bS6 family.</text>
</comment>
<dbReference type="SUPFAM" id="SSF54995">
    <property type="entry name" value="Ribosomal protein S6"/>
    <property type="match status" value="1"/>
</dbReference>
<feature type="region of interest" description="Disordered" evidence="4">
    <location>
        <begin position="138"/>
        <end position="162"/>
    </location>
</feature>
<dbReference type="InterPro" id="IPR035980">
    <property type="entry name" value="Ribosomal_bS6_sf"/>
</dbReference>
<dbReference type="AlphaFoldDB" id="A0A1F6CTE4"/>
<evidence type="ECO:0000313" key="6">
    <source>
        <dbReference type="Proteomes" id="UP000176863"/>
    </source>
</evidence>
<dbReference type="InterPro" id="IPR014717">
    <property type="entry name" value="Transl_elong_EF1B/ribsomal_bS6"/>
</dbReference>
<dbReference type="GO" id="GO:0003735">
    <property type="term" value="F:structural constituent of ribosome"/>
    <property type="evidence" value="ECO:0007669"/>
    <property type="project" value="InterPro"/>
</dbReference>
<protein>
    <recommendedName>
        <fullName evidence="2">Small ribosomal subunit protein bS6</fullName>
    </recommendedName>
    <alternativeName>
        <fullName evidence="3">30S ribosomal protein S6</fullName>
    </alternativeName>
</protein>
<evidence type="ECO:0000256" key="1">
    <source>
        <dbReference type="ARBA" id="ARBA00009512"/>
    </source>
</evidence>
<organism evidence="5 6">
    <name type="scientific">Candidatus Kaiserbacteria bacterium RIFCSPHIGHO2_01_FULL_53_29</name>
    <dbReference type="NCBI Taxonomy" id="1798480"/>
    <lineage>
        <taxon>Bacteria</taxon>
        <taxon>Candidatus Kaiseribacteriota</taxon>
    </lineage>
</organism>
<dbReference type="Gene3D" id="3.30.70.60">
    <property type="match status" value="1"/>
</dbReference>
<proteinExistence type="inferred from homology"/>
<reference evidence="5 6" key="1">
    <citation type="journal article" date="2016" name="Nat. Commun.">
        <title>Thousands of microbial genomes shed light on interconnected biogeochemical processes in an aquifer system.</title>
        <authorList>
            <person name="Anantharaman K."/>
            <person name="Brown C.T."/>
            <person name="Hug L.A."/>
            <person name="Sharon I."/>
            <person name="Castelle C.J."/>
            <person name="Probst A.J."/>
            <person name="Thomas B.C."/>
            <person name="Singh A."/>
            <person name="Wilkins M.J."/>
            <person name="Karaoz U."/>
            <person name="Brodie E.L."/>
            <person name="Williams K.H."/>
            <person name="Hubbard S.S."/>
            <person name="Banfield J.F."/>
        </authorList>
    </citation>
    <scope>NUCLEOTIDE SEQUENCE [LARGE SCALE GENOMIC DNA]</scope>
</reference>
<name>A0A1F6CTE4_9BACT</name>
<evidence type="ECO:0000256" key="2">
    <source>
        <dbReference type="ARBA" id="ARBA00035294"/>
    </source>
</evidence>
<accession>A0A1F6CTE4</accession>
<dbReference type="GO" id="GO:0005840">
    <property type="term" value="C:ribosome"/>
    <property type="evidence" value="ECO:0007669"/>
    <property type="project" value="InterPro"/>
</dbReference>
<gene>
    <name evidence="5" type="ORF">A2851_04780</name>
</gene>
<dbReference type="STRING" id="1798480.A2851_04780"/>
<dbReference type="InterPro" id="IPR000529">
    <property type="entry name" value="Ribosomal_bS6"/>
</dbReference>
<dbReference type="GO" id="GO:0006412">
    <property type="term" value="P:translation"/>
    <property type="evidence" value="ECO:0007669"/>
    <property type="project" value="InterPro"/>
</dbReference>